<dbReference type="PANTHER" id="PTHR34104:SF3">
    <property type="entry name" value="TRANSMEMBRANE PROTEIN 254"/>
    <property type="match status" value="1"/>
</dbReference>
<name>A0A3B3S4A8_9TELE</name>
<dbReference type="KEGG" id="pki:111848319"/>
<keyword evidence="3 6" id="KW-1133">Transmembrane helix</keyword>
<dbReference type="GO" id="GO:0016020">
    <property type="term" value="C:membrane"/>
    <property type="evidence" value="ECO:0007669"/>
    <property type="project" value="UniProtKB-SubCell"/>
</dbReference>
<sequence length="124" mass="14750">MARANDGAYFKRSSLFWMLTITLSLGFYTWTVFWPDQVPYASMGPLGSFFQYLVKQHFTVMYYGWWLVWMIHISEAFYSQKLCRDKGVDSQLARSMWFVQTFLFGIASLGLLMKYRPDARLKRH</sequence>
<evidence type="ECO:0000313" key="8">
    <source>
        <dbReference type="Proteomes" id="UP000261540"/>
    </source>
</evidence>
<dbReference type="InterPro" id="IPR028110">
    <property type="entry name" value="TMEM254"/>
</dbReference>
<evidence type="ECO:0000256" key="4">
    <source>
        <dbReference type="ARBA" id="ARBA00023136"/>
    </source>
</evidence>
<organism evidence="7 8">
    <name type="scientific">Paramormyrops kingsleyae</name>
    <dbReference type="NCBI Taxonomy" id="1676925"/>
    <lineage>
        <taxon>Eukaryota</taxon>
        <taxon>Metazoa</taxon>
        <taxon>Chordata</taxon>
        <taxon>Craniata</taxon>
        <taxon>Vertebrata</taxon>
        <taxon>Euteleostomi</taxon>
        <taxon>Actinopterygii</taxon>
        <taxon>Neopterygii</taxon>
        <taxon>Teleostei</taxon>
        <taxon>Osteoglossocephala</taxon>
        <taxon>Osteoglossomorpha</taxon>
        <taxon>Osteoglossiformes</taxon>
        <taxon>Mormyridae</taxon>
        <taxon>Paramormyrops</taxon>
    </lineage>
</organism>
<reference evidence="7" key="1">
    <citation type="submission" date="2025-08" db="UniProtKB">
        <authorList>
            <consortium name="Ensembl"/>
        </authorList>
    </citation>
    <scope>IDENTIFICATION</scope>
</reference>
<dbReference type="CTD" id="80195"/>
<evidence type="ECO:0000256" key="1">
    <source>
        <dbReference type="ARBA" id="ARBA00004141"/>
    </source>
</evidence>
<feature type="transmembrane region" description="Helical" evidence="6">
    <location>
        <begin position="15"/>
        <end position="34"/>
    </location>
</feature>
<accession>A0A3B3S4A8</accession>
<keyword evidence="4 6" id="KW-0472">Membrane</keyword>
<dbReference type="OrthoDB" id="9984821at2759"/>
<dbReference type="AlphaFoldDB" id="A0A3B3S4A8"/>
<evidence type="ECO:0000256" key="3">
    <source>
        <dbReference type="ARBA" id="ARBA00022989"/>
    </source>
</evidence>
<dbReference type="Proteomes" id="UP000261540">
    <property type="component" value="Unplaced"/>
</dbReference>
<feature type="transmembrane region" description="Helical" evidence="6">
    <location>
        <begin position="97"/>
        <end position="115"/>
    </location>
</feature>
<keyword evidence="2 6" id="KW-0812">Transmembrane</keyword>
<evidence type="ECO:0000313" key="7">
    <source>
        <dbReference type="Ensembl" id="ENSPKIP00000025363.1"/>
    </source>
</evidence>
<dbReference type="GeneTree" id="ENSGT00390000016042"/>
<evidence type="ECO:0000256" key="2">
    <source>
        <dbReference type="ARBA" id="ARBA00022692"/>
    </source>
</evidence>
<proteinExistence type="predicted"/>
<reference evidence="7" key="2">
    <citation type="submission" date="2025-09" db="UniProtKB">
        <authorList>
            <consortium name="Ensembl"/>
        </authorList>
    </citation>
    <scope>IDENTIFICATION</scope>
</reference>
<evidence type="ECO:0000256" key="6">
    <source>
        <dbReference type="SAM" id="Phobius"/>
    </source>
</evidence>
<dbReference type="Pfam" id="PF14934">
    <property type="entry name" value="TMEM254"/>
    <property type="match status" value="1"/>
</dbReference>
<dbReference type="RefSeq" id="XP_023675979.1">
    <property type="nucleotide sequence ID" value="XM_023820211.2"/>
</dbReference>
<dbReference type="Ensembl" id="ENSPKIT00000006098.1">
    <property type="protein sequence ID" value="ENSPKIP00000025363.1"/>
    <property type="gene ID" value="ENSPKIG00000008259.1"/>
</dbReference>
<comment type="subcellular location">
    <subcellularLocation>
        <location evidence="1">Membrane</location>
        <topology evidence="1">Multi-pass membrane protein</topology>
    </subcellularLocation>
</comment>
<dbReference type="GeneID" id="111848319"/>
<dbReference type="PANTHER" id="PTHR34104">
    <property type="entry name" value="TRANSMEMBRANE PROTEIN 254"/>
    <property type="match status" value="1"/>
</dbReference>
<evidence type="ECO:0000256" key="5">
    <source>
        <dbReference type="ARBA" id="ARBA00034834"/>
    </source>
</evidence>
<protein>
    <recommendedName>
        <fullName evidence="5">Transmembrane protein 254</fullName>
    </recommendedName>
</protein>
<keyword evidence="8" id="KW-1185">Reference proteome</keyword>